<evidence type="ECO:0000313" key="1">
    <source>
        <dbReference type="EMBL" id="MEQ2527536.1"/>
    </source>
</evidence>
<evidence type="ECO:0000313" key="2">
    <source>
        <dbReference type="Proteomes" id="UP001439875"/>
    </source>
</evidence>
<protein>
    <submittedName>
        <fullName evidence="1">Glycosyltransferase</fullName>
        <ecNumber evidence="1">2.4.-.-</ecNumber>
    </submittedName>
</protein>
<dbReference type="EC" id="2.4.-.-" evidence="1"/>
<keyword evidence="2" id="KW-1185">Reference proteome</keyword>
<sequence length="389" mass="46199">MKISVLMPTYNDAKYIQRSIKTVMDQTYENWELIIVNDGSTDETETTIRSINDERIKYHYQENKGQLNALLNASSFFDGDIVLLFHSDDELANVNVFTNIVETFNRNPIIDGVYADYIIIDKDGNQSGVITKPNMIDEDEIIRKVFYHKGDNLIGDTFIVKREIFEQFILPNYIYDNTIYYVDYQNFRILNLLKIDPYYKYRVFSENYIHSEIGKFEVANGCFRTIYKLLSNHFETGPLFVFSNLFLFKVFRKLKLYKYSKISKGKSIHKELALKIYSLWEKELESKGYPEVTIKQNKKILHSIESIGQYDKALYIYEEDINSIKSLFYGKDTREFYKSYISNTIHKIYKDILETDYDHIIVKNVEHKKIIENILHFYSLFYEVKVERA</sequence>
<reference evidence="1" key="1">
    <citation type="submission" date="2024-03" db="EMBL/GenBank/DDBJ databases">
        <title>Human intestinal bacterial collection.</title>
        <authorList>
            <person name="Pauvert C."/>
            <person name="Hitch T.C.A."/>
            <person name="Clavel T."/>
        </authorList>
    </citation>
    <scope>NUCLEOTIDE SEQUENCE</scope>
    <source>
        <strain evidence="1">CLA-AA-H227</strain>
    </source>
</reference>
<proteinExistence type="predicted"/>
<name>A0ACC6SBT1_9BACI</name>
<keyword evidence="1" id="KW-0808">Transferase</keyword>
<gene>
    <name evidence="1" type="ORF">WMO40_12540</name>
</gene>
<comment type="caution">
    <text evidence="1">The sequence shown here is derived from an EMBL/GenBank/DDBJ whole genome shotgun (WGS) entry which is preliminary data.</text>
</comment>
<accession>A0ACC6SBT1</accession>
<dbReference type="EMBL" id="JBBMEW010000009">
    <property type="protein sequence ID" value="MEQ2527536.1"/>
    <property type="molecule type" value="Genomic_DNA"/>
</dbReference>
<keyword evidence="1" id="KW-0328">Glycosyltransferase</keyword>
<dbReference type="Proteomes" id="UP001439875">
    <property type="component" value="Unassembled WGS sequence"/>
</dbReference>
<organism evidence="1 2">
    <name type="scientific">Robertmurraya yapensis</name>
    <name type="common">ex Hitch et al 2024</name>
    <dbReference type="NCBI Taxonomy" id="3133160"/>
    <lineage>
        <taxon>Bacteria</taxon>
        <taxon>Bacillati</taxon>
        <taxon>Bacillota</taxon>
        <taxon>Bacilli</taxon>
        <taxon>Bacillales</taxon>
        <taxon>Bacillaceae</taxon>
        <taxon>Robertmurraya</taxon>
    </lineage>
</organism>